<dbReference type="GO" id="GO:0000166">
    <property type="term" value="F:nucleotide binding"/>
    <property type="evidence" value="ECO:0007669"/>
    <property type="project" value="InterPro"/>
</dbReference>
<dbReference type="SUPFAM" id="SSF55347">
    <property type="entry name" value="Glyceraldehyde-3-phosphate dehydrogenase-like, C-terminal domain"/>
    <property type="match status" value="1"/>
</dbReference>
<organism evidence="3 4">
    <name type="scientific">Succinivibrio dextrinosolvens</name>
    <dbReference type="NCBI Taxonomy" id="83771"/>
    <lineage>
        <taxon>Bacteria</taxon>
        <taxon>Pseudomonadati</taxon>
        <taxon>Pseudomonadota</taxon>
        <taxon>Gammaproteobacteria</taxon>
        <taxon>Aeromonadales</taxon>
        <taxon>Succinivibrionaceae</taxon>
        <taxon>Succinivibrio</taxon>
    </lineage>
</organism>
<dbReference type="Gene3D" id="3.30.360.10">
    <property type="entry name" value="Dihydrodipicolinate Reductase, domain 2"/>
    <property type="match status" value="1"/>
</dbReference>
<dbReference type="InterPro" id="IPR051450">
    <property type="entry name" value="Gfo/Idh/MocA_Oxidoreductases"/>
</dbReference>
<feature type="domain" description="Gfo/Idh/MocA-like oxidoreductase N-terminal" evidence="1">
    <location>
        <begin position="2"/>
        <end position="119"/>
    </location>
</feature>
<sequence>MLNVGIIGCGKIAQIRHIPEYLNNKNVKITSFFDLNKERAQALAEKYQGKAFDSLDDMLKDQELDAVSICSANTVHAEHALKALENHKHVLLEKPMATKLEDCIKIVELARKNNLKLMIDQNQRLAKAHAKAKELIEKGEIGKIISFRTTFGHGGPETWSIDPGINSWFFDKNRSAMGALGDLGVHKTDLISYLVGSRIKAVTAKIATIDKKDAKGNPVSVDDNAFCIYEMENGVIGTMTASWTFYGREDNSTIIYGQKGILRIYDSKDYSIELLGADGSVVNYDLDRIQTNDNQTSTGIIDAFVDCIENNHKPLIDGESVLGAMKAVFAAMESSEIGRRIEIKE</sequence>
<dbReference type="PANTHER" id="PTHR43377:SF1">
    <property type="entry name" value="BILIVERDIN REDUCTASE A"/>
    <property type="match status" value="1"/>
</dbReference>
<dbReference type="EMBL" id="FOSF01000046">
    <property type="protein sequence ID" value="SFK26632.1"/>
    <property type="molecule type" value="Genomic_DNA"/>
</dbReference>
<dbReference type="Pfam" id="PF01408">
    <property type="entry name" value="GFO_IDH_MocA"/>
    <property type="match status" value="1"/>
</dbReference>
<proteinExistence type="predicted"/>
<dbReference type="OrthoDB" id="9801953at2"/>
<keyword evidence="4" id="KW-1185">Reference proteome</keyword>
<dbReference type="InterPro" id="IPR055170">
    <property type="entry name" value="GFO_IDH_MocA-like_dom"/>
</dbReference>
<name>A0A662ZD18_9GAMM</name>
<dbReference type="AlphaFoldDB" id="A0A662ZD18"/>
<evidence type="ECO:0000259" key="2">
    <source>
        <dbReference type="Pfam" id="PF22725"/>
    </source>
</evidence>
<dbReference type="PANTHER" id="PTHR43377">
    <property type="entry name" value="BILIVERDIN REDUCTASE A"/>
    <property type="match status" value="1"/>
</dbReference>
<evidence type="ECO:0000313" key="3">
    <source>
        <dbReference type="EMBL" id="SFK26632.1"/>
    </source>
</evidence>
<evidence type="ECO:0000313" key="4">
    <source>
        <dbReference type="Proteomes" id="UP000243374"/>
    </source>
</evidence>
<protein>
    <submittedName>
        <fullName evidence="3">Predicted dehydrogenase</fullName>
    </submittedName>
</protein>
<dbReference type="Pfam" id="PF22725">
    <property type="entry name" value="GFO_IDH_MocA_C3"/>
    <property type="match status" value="1"/>
</dbReference>
<evidence type="ECO:0000259" key="1">
    <source>
        <dbReference type="Pfam" id="PF01408"/>
    </source>
</evidence>
<dbReference type="RefSeq" id="WP_074841210.1">
    <property type="nucleotide sequence ID" value="NZ_CP047056.1"/>
</dbReference>
<dbReference type="Proteomes" id="UP000243374">
    <property type="component" value="Unassembled WGS sequence"/>
</dbReference>
<feature type="domain" description="GFO/IDH/MocA-like oxidoreductase" evidence="2">
    <location>
        <begin position="130"/>
        <end position="262"/>
    </location>
</feature>
<dbReference type="InterPro" id="IPR000683">
    <property type="entry name" value="Gfo/Idh/MocA-like_OxRdtase_N"/>
</dbReference>
<reference evidence="3 4" key="1">
    <citation type="submission" date="2016-10" db="EMBL/GenBank/DDBJ databases">
        <authorList>
            <person name="Varghese N."/>
            <person name="Submissions S."/>
        </authorList>
    </citation>
    <scope>NUCLEOTIDE SEQUENCE [LARGE SCALE GENOMIC DNA]</scope>
    <source>
        <strain evidence="3 4">22B</strain>
    </source>
</reference>
<accession>A0A662ZD18</accession>
<dbReference type="SUPFAM" id="SSF51735">
    <property type="entry name" value="NAD(P)-binding Rossmann-fold domains"/>
    <property type="match status" value="1"/>
</dbReference>
<dbReference type="InterPro" id="IPR036291">
    <property type="entry name" value="NAD(P)-bd_dom_sf"/>
</dbReference>
<dbReference type="Gene3D" id="3.40.50.720">
    <property type="entry name" value="NAD(P)-binding Rossmann-like Domain"/>
    <property type="match status" value="1"/>
</dbReference>
<gene>
    <name evidence="3" type="ORF">SAMN04487865_104612</name>
</gene>